<dbReference type="EMBL" id="CP060054">
    <property type="protein sequence ID" value="QNE07773.1"/>
    <property type="molecule type" value="Genomic_DNA"/>
</dbReference>
<sequence>MNAQAFDLRRTRASAVTTPRILPMDCDLPTRPRVNRLTRQAVRRTGADLCYVLLRVSGWLVVSLLATLGLYVLFFMALGNMSAEGFFAQLANLGDRFVAADLTRRSSFMSLVGTVSAILFFTVCAARLRSLLAIFSLSAPAGKDRP</sequence>
<name>A0A7G6W1A8_9SPHN</name>
<evidence type="ECO:0000313" key="3">
    <source>
        <dbReference type="Proteomes" id="UP000515297"/>
    </source>
</evidence>
<organism evidence="2 3">
    <name type="scientific">Croceicoccus marinus</name>
    <dbReference type="NCBI Taxonomy" id="450378"/>
    <lineage>
        <taxon>Bacteria</taxon>
        <taxon>Pseudomonadati</taxon>
        <taxon>Pseudomonadota</taxon>
        <taxon>Alphaproteobacteria</taxon>
        <taxon>Sphingomonadales</taxon>
        <taxon>Erythrobacteraceae</taxon>
        <taxon>Croceicoccus</taxon>
    </lineage>
</organism>
<feature type="transmembrane region" description="Helical" evidence="1">
    <location>
        <begin position="52"/>
        <end position="78"/>
    </location>
</feature>
<geneLocation type="plasmid" evidence="2 3">
    <name>plas2</name>
</geneLocation>
<keyword evidence="1" id="KW-1133">Transmembrane helix</keyword>
<dbReference type="RefSeq" id="WP_185886200.1">
    <property type="nucleotide sequence ID" value="NZ_CP060054.1"/>
</dbReference>
<evidence type="ECO:0000313" key="2">
    <source>
        <dbReference type="EMBL" id="QNE07773.1"/>
    </source>
</evidence>
<keyword evidence="2" id="KW-0614">Plasmid</keyword>
<proteinExistence type="predicted"/>
<accession>A0A7G6W1A8</accession>
<dbReference type="Proteomes" id="UP000515297">
    <property type="component" value="Plasmid plas2"/>
</dbReference>
<feature type="transmembrane region" description="Helical" evidence="1">
    <location>
        <begin position="108"/>
        <end position="128"/>
    </location>
</feature>
<dbReference type="AlphaFoldDB" id="A0A7G6W1A8"/>
<keyword evidence="1" id="KW-0812">Transmembrane</keyword>
<keyword evidence="1" id="KW-0472">Membrane</keyword>
<evidence type="ECO:0000256" key="1">
    <source>
        <dbReference type="SAM" id="Phobius"/>
    </source>
</evidence>
<gene>
    <name evidence="2" type="ORF">H4O24_19705</name>
</gene>
<reference evidence="2 3" key="1">
    <citation type="submission" date="2020-08" db="EMBL/GenBank/DDBJ databases">
        <authorList>
            <person name="Liu G."/>
            <person name="Sun C."/>
        </authorList>
    </citation>
    <scope>NUCLEOTIDE SEQUENCE [LARGE SCALE GENOMIC DNA]</scope>
    <source>
        <strain evidence="2 3">OT19</strain>
        <plasmid evidence="2 3">plas2</plasmid>
    </source>
</reference>
<protein>
    <submittedName>
        <fullName evidence="2">Uncharacterized protein</fullName>
    </submittedName>
</protein>